<dbReference type="EC" id="1.1.1.179" evidence="4"/>
<dbReference type="GO" id="GO:0047115">
    <property type="term" value="F:trans-1,2-dihydrobenzene-1,2-diol dehydrogenase activity"/>
    <property type="evidence" value="ECO:0007669"/>
    <property type="project" value="UniProtKB-EC"/>
</dbReference>
<sequence>MAPLRWGICATGLISQDFANALSLSPENHTIAAIGARDPNKAKEFAARFGIKTVLDSCEALGSCTDVDVVYIGSLTYMHFEHARHFLKSGKHVLCEKPLTLLPEQTAELLALAKSTGRFLMVALWSRFFPAYSRLRQAVTNGELGTVRLVQANFCLPVPEVVRLKEKKLGGGTLCDFGVYLVHLASWVYGGEKPLSVTVAGHVNETGVDRSGGIIIKYSDNRLASLTWSGDSGPATTALVLGDKGSAKLEDYFWCPTKLTLNGELIHMPTPPVRQGDKFNFFESGGLLYEANHVKECLEKGLTESPLLSHKECQLIHDILAEGHKQLVQRLIKSSIDNDYSFVCITWSYMAPLRWGICANGMISQDFANALSLSPENHTIVAIGARNPDKAKEFAARFGIKIVLDSCEALGSCKEVDVVYVGSLTNLHYQHARHFLQSGKHVLCEKPLTQLPEQTAELLALAKSTGRFLMVALWSRFFPAYSRLRQAVTNGELGTVRLVQANFCMPLSNFARLNDKRHGGGALCDFGVYLVHLASWVYGGEKPLSVTVAGHVNETGVDRSGGIILKYSNNRLASLTYSSDAGPSATATVLGDKGSANLGDLFWCATKLTLNGELIHTPSPPARPGEKFNFDESGGLLYEANHVKECLDKGLIESPVLPHSECQLIHDILAEGHRQLGVDYHNMDA</sequence>
<dbReference type="Proteomes" id="UP000095280">
    <property type="component" value="Unplaced"/>
</dbReference>
<feature type="domain" description="Gfo/Idh/MocA-like oxidoreductase N-terminal" evidence="11">
    <location>
        <begin position="354"/>
        <end position="472"/>
    </location>
</feature>
<reference evidence="14 15" key="1">
    <citation type="submission" date="2016-11" db="UniProtKB">
        <authorList>
            <consortium name="WormBaseParasite"/>
        </authorList>
    </citation>
    <scope>IDENTIFICATION</scope>
</reference>
<dbReference type="SUPFAM" id="SSF51735">
    <property type="entry name" value="NAD(P)-binding Rossmann-fold domains"/>
    <property type="match status" value="2"/>
</dbReference>
<feature type="domain" description="GFO/IDH/MocA-like oxidoreductase" evidence="12">
    <location>
        <begin position="132"/>
        <end position="247"/>
    </location>
</feature>
<keyword evidence="13" id="KW-1185">Reference proteome</keyword>
<dbReference type="InterPro" id="IPR000683">
    <property type="entry name" value="Gfo/Idh/MocA-like_OxRdtase_N"/>
</dbReference>
<evidence type="ECO:0000256" key="5">
    <source>
        <dbReference type="ARBA" id="ARBA00040603"/>
    </source>
</evidence>
<evidence type="ECO:0000256" key="2">
    <source>
        <dbReference type="ARBA" id="ARBA00023002"/>
    </source>
</evidence>
<evidence type="ECO:0000256" key="6">
    <source>
        <dbReference type="ARBA" id="ARBA00042926"/>
    </source>
</evidence>
<dbReference type="Gene3D" id="3.40.50.720">
    <property type="entry name" value="NAD(P)-binding Rossmann-like Domain"/>
    <property type="match status" value="2"/>
</dbReference>
<evidence type="ECO:0000256" key="10">
    <source>
        <dbReference type="ARBA" id="ARBA00049233"/>
    </source>
</evidence>
<evidence type="ECO:0000256" key="7">
    <source>
        <dbReference type="ARBA" id="ARBA00042988"/>
    </source>
</evidence>
<evidence type="ECO:0000256" key="3">
    <source>
        <dbReference type="ARBA" id="ARBA00038853"/>
    </source>
</evidence>
<dbReference type="PANTHER" id="PTHR22604:SF105">
    <property type="entry name" value="TRANS-1,2-DIHYDROBENZENE-1,2-DIOL DEHYDROGENASE"/>
    <property type="match status" value="1"/>
</dbReference>
<dbReference type="Pfam" id="PF01408">
    <property type="entry name" value="GFO_IDH_MocA"/>
    <property type="match status" value="2"/>
</dbReference>
<comment type="similarity">
    <text evidence="1">Belongs to the Gfo/Idh/MocA family.</text>
</comment>
<dbReference type="GO" id="GO:0047837">
    <property type="term" value="F:D-xylose 1-dehydrogenase (NADP+) activity"/>
    <property type="evidence" value="ECO:0007669"/>
    <property type="project" value="UniProtKB-EC"/>
</dbReference>
<evidence type="ECO:0000256" key="9">
    <source>
        <dbReference type="ARBA" id="ARBA00047423"/>
    </source>
</evidence>
<feature type="domain" description="GFO/IDH/MocA-like oxidoreductase" evidence="12">
    <location>
        <begin position="481"/>
        <end position="596"/>
    </location>
</feature>
<evidence type="ECO:0000256" key="8">
    <source>
        <dbReference type="ARBA" id="ARBA00043025"/>
    </source>
</evidence>
<dbReference type="Pfam" id="PF22725">
    <property type="entry name" value="GFO_IDH_MocA_C3"/>
    <property type="match status" value="2"/>
</dbReference>
<evidence type="ECO:0000313" key="15">
    <source>
        <dbReference type="WBParaSite" id="maker-uti_cns_0002361-snap-gene-0.4-mRNA-1"/>
    </source>
</evidence>
<proteinExistence type="inferred from homology"/>
<dbReference type="GO" id="GO:0000166">
    <property type="term" value="F:nucleotide binding"/>
    <property type="evidence" value="ECO:0007669"/>
    <property type="project" value="InterPro"/>
</dbReference>
<dbReference type="WBParaSite" id="maker-uti_cns_0002361-snap-gene-0.4-mRNA-1">
    <property type="protein sequence ID" value="maker-uti_cns_0002361-snap-gene-0.4-mRNA-1"/>
    <property type="gene ID" value="maker-uti_cns_0002361-snap-gene-0.4"/>
</dbReference>
<dbReference type="InterPro" id="IPR036291">
    <property type="entry name" value="NAD(P)-bd_dom_sf"/>
</dbReference>
<evidence type="ECO:0000259" key="12">
    <source>
        <dbReference type="Pfam" id="PF22725"/>
    </source>
</evidence>
<dbReference type="Gene3D" id="3.30.360.10">
    <property type="entry name" value="Dihydrodipicolinate Reductase, domain 2"/>
    <property type="match status" value="2"/>
</dbReference>
<dbReference type="PANTHER" id="PTHR22604">
    <property type="entry name" value="OXIDOREDUCTASES"/>
    <property type="match status" value="1"/>
</dbReference>
<dbReference type="AlphaFoldDB" id="A0A1I8G589"/>
<dbReference type="WBParaSite" id="maker-uti_cns_0000919-snap-gene-1.13-mRNA-1">
    <property type="protein sequence ID" value="maker-uti_cns_0000919-snap-gene-1.13-mRNA-1"/>
    <property type="gene ID" value="maker-uti_cns_0000919-snap-gene-1.13"/>
</dbReference>
<keyword evidence="2" id="KW-0560">Oxidoreductase</keyword>
<dbReference type="InterPro" id="IPR050984">
    <property type="entry name" value="Gfo/Idh/MocA_domain"/>
</dbReference>
<feature type="domain" description="Gfo/Idh/MocA-like oxidoreductase N-terminal" evidence="11">
    <location>
        <begin position="4"/>
        <end position="123"/>
    </location>
</feature>
<evidence type="ECO:0000313" key="14">
    <source>
        <dbReference type="WBParaSite" id="maker-uti_cns_0000919-snap-gene-1.13-mRNA-1"/>
    </source>
</evidence>
<dbReference type="EC" id="1.3.1.20" evidence="3"/>
<name>A0A1I8G589_9PLAT</name>
<evidence type="ECO:0000313" key="13">
    <source>
        <dbReference type="Proteomes" id="UP000095280"/>
    </source>
</evidence>
<comment type="catalytic activity">
    <reaction evidence="9">
        <text>(1R,2R)-1,2-dihydrobenzene-1,2-diol + NADP(+) = catechol + NADPH + H(+)</text>
        <dbReference type="Rhea" id="RHEA:16729"/>
        <dbReference type="ChEBI" id="CHEBI:10702"/>
        <dbReference type="ChEBI" id="CHEBI:15378"/>
        <dbReference type="ChEBI" id="CHEBI:18135"/>
        <dbReference type="ChEBI" id="CHEBI:57783"/>
        <dbReference type="ChEBI" id="CHEBI:58349"/>
        <dbReference type="EC" id="1.3.1.20"/>
    </reaction>
</comment>
<protein>
    <recommendedName>
        <fullName evidence="5">Trans-1,2-dihydrobenzene-1,2-diol dehydrogenase</fullName>
        <ecNumber evidence="4">1.1.1.179</ecNumber>
        <ecNumber evidence="3">1.3.1.20</ecNumber>
    </recommendedName>
    <alternativeName>
        <fullName evidence="8">D-xylose 1-dehydrogenase</fullName>
    </alternativeName>
    <alternativeName>
        <fullName evidence="7">D-xylose-NADP dehydrogenase</fullName>
    </alternativeName>
    <alternativeName>
        <fullName evidence="6">Dimeric dihydrodiol dehydrogenase</fullName>
    </alternativeName>
</protein>
<dbReference type="SUPFAM" id="SSF55347">
    <property type="entry name" value="Glyceraldehyde-3-phosphate dehydrogenase-like, C-terminal domain"/>
    <property type="match status" value="2"/>
</dbReference>
<accession>A0A1I8G589</accession>
<evidence type="ECO:0000259" key="11">
    <source>
        <dbReference type="Pfam" id="PF01408"/>
    </source>
</evidence>
<dbReference type="InterPro" id="IPR055170">
    <property type="entry name" value="GFO_IDH_MocA-like_dom"/>
</dbReference>
<comment type="catalytic activity">
    <reaction evidence="10">
        <text>D-xylose + NADP(+) = D-xylono-1,5-lactone + NADPH + H(+)</text>
        <dbReference type="Rhea" id="RHEA:22000"/>
        <dbReference type="ChEBI" id="CHEBI:15378"/>
        <dbReference type="ChEBI" id="CHEBI:15867"/>
        <dbReference type="ChEBI" id="CHEBI:53455"/>
        <dbReference type="ChEBI" id="CHEBI:57783"/>
        <dbReference type="ChEBI" id="CHEBI:58349"/>
        <dbReference type="EC" id="1.1.1.179"/>
    </reaction>
</comment>
<evidence type="ECO:0000256" key="4">
    <source>
        <dbReference type="ARBA" id="ARBA00038984"/>
    </source>
</evidence>
<evidence type="ECO:0000256" key="1">
    <source>
        <dbReference type="ARBA" id="ARBA00010928"/>
    </source>
</evidence>
<organism evidence="13 14">
    <name type="scientific">Macrostomum lignano</name>
    <dbReference type="NCBI Taxonomy" id="282301"/>
    <lineage>
        <taxon>Eukaryota</taxon>
        <taxon>Metazoa</taxon>
        <taxon>Spiralia</taxon>
        <taxon>Lophotrochozoa</taxon>
        <taxon>Platyhelminthes</taxon>
        <taxon>Rhabditophora</taxon>
        <taxon>Macrostomorpha</taxon>
        <taxon>Macrostomida</taxon>
        <taxon>Macrostomidae</taxon>
        <taxon>Macrostomum</taxon>
    </lineage>
</organism>